<evidence type="ECO:0000256" key="1">
    <source>
        <dbReference type="SAM" id="MobiDB-lite"/>
    </source>
</evidence>
<feature type="region of interest" description="Disordered" evidence="1">
    <location>
        <begin position="19"/>
        <end position="107"/>
    </location>
</feature>
<gene>
    <name evidence="2" type="ORF">AAFF_G00332610</name>
</gene>
<organism evidence="2 3">
    <name type="scientific">Aldrovandia affinis</name>
    <dbReference type="NCBI Taxonomy" id="143900"/>
    <lineage>
        <taxon>Eukaryota</taxon>
        <taxon>Metazoa</taxon>
        <taxon>Chordata</taxon>
        <taxon>Craniata</taxon>
        <taxon>Vertebrata</taxon>
        <taxon>Euteleostomi</taxon>
        <taxon>Actinopterygii</taxon>
        <taxon>Neopterygii</taxon>
        <taxon>Teleostei</taxon>
        <taxon>Notacanthiformes</taxon>
        <taxon>Halosauridae</taxon>
        <taxon>Aldrovandia</taxon>
    </lineage>
</organism>
<dbReference type="Proteomes" id="UP001221898">
    <property type="component" value="Unassembled WGS sequence"/>
</dbReference>
<evidence type="ECO:0000313" key="2">
    <source>
        <dbReference type="EMBL" id="KAJ8404874.1"/>
    </source>
</evidence>
<evidence type="ECO:0000313" key="3">
    <source>
        <dbReference type="Proteomes" id="UP001221898"/>
    </source>
</evidence>
<proteinExistence type="predicted"/>
<reference evidence="2" key="1">
    <citation type="journal article" date="2023" name="Science">
        <title>Genome structures resolve the early diversification of teleost fishes.</title>
        <authorList>
            <person name="Parey E."/>
            <person name="Louis A."/>
            <person name="Montfort J."/>
            <person name="Bouchez O."/>
            <person name="Roques C."/>
            <person name="Iampietro C."/>
            <person name="Lluch J."/>
            <person name="Castinel A."/>
            <person name="Donnadieu C."/>
            <person name="Desvignes T."/>
            <person name="Floi Bucao C."/>
            <person name="Jouanno E."/>
            <person name="Wen M."/>
            <person name="Mejri S."/>
            <person name="Dirks R."/>
            <person name="Jansen H."/>
            <person name="Henkel C."/>
            <person name="Chen W.J."/>
            <person name="Zahm M."/>
            <person name="Cabau C."/>
            <person name="Klopp C."/>
            <person name="Thompson A.W."/>
            <person name="Robinson-Rechavi M."/>
            <person name="Braasch I."/>
            <person name="Lecointre G."/>
            <person name="Bobe J."/>
            <person name="Postlethwait J.H."/>
            <person name="Berthelot C."/>
            <person name="Roest Crollius H."/>
            <person name="Guiguen Y."/>
        </authorList>
    </citation>
    <scope>NUCLEOTIDE SEQUENCE</scope>
    <source>
        <strain evidence="2">NC1722</strain>
    </source>
</reference>
<comment type="caution">
    <text evidence="2">The sequence shown here is derived from an EMBL/GenBank/DDBJ whole genome shotgun (WGS) entry which is preliminary data.</text>
</comment>
<protein>
    <submittedName>
        <fullName evidence="2">Uncharacterized protein</fullName>
    </submittedName>
</protein>
<accession>A0AAD7SLI4</accession>
<keyword evidence="3" id="KW-1185">Reference proteome</keyword>
<dbReference type="EMBL" id="JAINUG010000051">
    <property type="protein sequence ID" value="KAJ8404874.1"/>
    <property type="molecule type" value="Genomic_DNA"/>
</dbReference>
<sequence length="107" mass="11794">MPRKRLTVLNAMKIIAEMSDEEHDLSGTDSFSTDDEVNNEQGIAPLEDDLDSDYKLEPASPSVDEVKNEQGIAPLEDDLDSDYKPEPASPSVDEVKNEQGIATLEDE</sequence>
<name>A0AAD7SLI4_9TELE</name>
<dbReference type="AlphaFoldDB" id="A0AAD7SLI4"/>